<dbReference type="Proteomes" id="UP001164706">
    <property type="component" value="Chromosome"/>
</dbReference>
<comment type="function">
    <text evidence="1">Thiol-specific peroxidase that catalyzes the reduction of hydrogen peroxide and organic hydroperoxides to water and alcohols, respectively. Plays a role in cell protection against oxidative stress by detoxifying peroxides and as sensor of hydrogen peroxide-mediated signaling events.</text>
</comment>
<dbReference type="PANTHER" id="PTHR42801:SF7">
    <property type="entry name" value="SLL1159 PROTEIN"/>
    <property type="match status" value="1"/>
</dbReference>
<evidence type="ECO:0000256" key="3">
    <source>
        <dbReference type="ARBA" id="ARBA00022559"/>
    </source>
</evidence>
<dbReference type="InterPro" id="IPR000866">
    <property type="entry name" value="AhpC/TSA"/>
</dbReference>
<evidence type="ECO:0000256" key="7">
    <source>
        <dbReference type="ARBA" id="ARBA00023284"/>
    </source>
</evidence>
<gene>
    <name evidence="13" type="ORF">OVN18_07725</name>
</gene>
<keyword evidence="4" id="KW-0049">Antioxidant</keyword>
<dbReference type="InterPro" id="IPR050924">
    <property type="entry name" value="Peroxiredoxin_BCP/PrxQ"/>
</dbReference>
<dbReference type="PANTHER" id="PTHR42801">
    <property type="entry name" value="THIOREDOXIN-DEPENDENT PEROXIDE REDUCTASE"/>
    <property type="match status" value="1"/>
</dbReference>
<dbReference type="AlphaFoldDB" id="A0A9E8S807"/>
<dbReference type="EC" id="1.11.1.24" evidence="2"/>
<dbReference type="GO" id="GO:0008379">
    <property type="term" value="F:thioredoxin peroxidase activity"/>
    <property type="evidence" value="ECO:0007669"/>
    <property type="project" value="TreeGrafter"/>
</dbReference>
<evidence type="ECO:0000256" key="2">
    <source>
        <dbReference type="ARBA" id="ARBA00013017"/>
    </source>
</evidence>
<comment type="similarity">
    <text evidence="9">Belongs to the peroxiredoxin family. BCP/PrxQ subfamily.</text>
</comment>
<evidence type="ECO:0000313" key="14">
    <source>
        <dbReference type="Proteomes" id="UP001164706"/>
    </source>
</evidence>
<dbReference type="CDD" id="cd02970">
    <property type="entry name" value="PRX_like2"/>
    <property type="match status" value="1"/>
</dbReference>
<dbReference type="RefSeq" id="WP_267780129.1">
    <property type="nucleotide sequence ID" value="NZ_CP113089.1"/>
</dbReference>
<comment type="catalytic activity">
    <reaction evidence="11">
        <text>a hydroperoxide + [thioredoxin]-dithiol = an alcohol + [thioredoxin]-disulfide + H2O</text>
        <dbReference type="Rhea" id="RHEA:62620"/>
        <dbReference type="Rhea" id="RHEA-COMP:10698"/>
        <dbReference type="Rhea" id="RHEA-COMP:10700"/>
        <dbReference type="ChEBI" id="CHEBI:15377"/>
        <dbReference type="ChEBI" id="CHEBI:29950"/>
        <dbReference type="ChEBI" id="CHEBI:30879"/>
        <dbReference type="ChEBI" id="CHEBI:35924"/>
        <dbReference type="ChEBI" id="CHEBI:50058"/>
        <dbReference type="EC" id="1.11.1.24"/>
    </reaction>
</comment>
<name>A0A9E8S807_9MICO</name>
<dbReference type="GO" id="GO:0034599">
    <property type="term" value="P:cellular response to oxidative stress"/>
    <property type="evidence" value="ECO:0007669"/>
    <property type="project" value="TreeGrafter"/>
</dbReference>
<dbReference type="SUPFAM" id="SSF52833">
    <property type="entry name" value="Thioredoxin-like"/>
    <property type="match status" value="1"/>
</dbReference>
<evidence type="ECO:0000259" key="12">
    <source>
        <dbReference type="PROSITE" id="PS51352"/>
    </source>
</evidence>
<dbReference type="GO" id="GO:0045454">
    <property type="term" value="P:cell redox homeostasis"/>
    <property type="evidence" value="ECO:0007669"/>
    <property type="project" value="TreeGrafter"/>
</dbReference>
<evidence type="ECO:0000256" key="8">
    <source>
        <dbReference type="ARBA" id="ARBA00032824"/>
    </source>
</evidence>
<dbReference type="PROSITE" id="PS51352">
    <property type="entry name" value="THIOREDOXIN_2"/>
    <property type="match status" value="1"/>
</dbReference>
<evidence type="ECO:0000256" key="4">
    <source>
        <dbReference type="ARBA" id="ARBA00022862"/>
    </source>
</evidence>
<organism evidence="13 14">
    <name type="scientific">Microcella daejeonensis</name>
    <dbReference type="NCBI Taxonomy" id="2994971"/>
    <lineage>
        <taxon>Bacteria</taxon>
        <taxon>Bacillati</taxon>
        <taxon>Actinomycetota</taxon>
        <taxon>Actinomycetes</taxon>
        <taxon>Micrococcales</taxon>
        <taxon>Microbacteriaceae</taxon>
        <taxon>Microcella</taxon>
    </lineage>
</organism>
<keyword evidence="14" id="KW-1185">Reference proteome</keyword>
<dbReference type="InterPro" id="IPR036249">
    <property type="entry name" value="Thioredoxin-like_sf"/>
</dbReference>
<evidence type="ECO:0000256" key="10">
    <source>
        <dbReference type="ARBA" id="ARBA00041373"/>
    </source>
</evidence>
<evidence type="ECO:0000313" key="13">
    <source>
        <dbReference type="EMBL" id="WAB80464.1"/>
    </source>
</evidence>
<dbReference type="InterPro" id="IPR013766">
    <property type="entry name" value="Thioredoxin_domain"/>
</dbReference>
<dbReference type="KEGG" id="mdb:OVN18_07725"/>
<feature type="domain" description="Thioredoxin" evidence="12">
    <location>
        <begin position="52"/>
        <end position="224"/>
    </location>
</feature>
<keyword evidence="6" id="KW-1015">Disulfide bond</keyword>
<protein>
    <recommendedName>
        <fullName evidence="2">thioredoxin-dependent peroxiredoxin</fullName>
        <ecNumber evidence="2">1.11.1.24</ecNumber>
    </recommendedName>
    <alternativeName>
        <fullName evidence="10">Bacterioferritin comigratory protein</fullName>
    </alternativeName>
    <alternativeName>
        <fullName evidence="8">Thioredoxin peroxidase</fullName>
    </alternativeName>
</protein>
<dbReference type="EMBL" id="CP113089">
    <property type="protein sequence ID" value="WAB80464.1"/>
    <property type="molecule type" value="Genomic_DNA"/>
</dbReference>
<dbReference type="Pfam" id="PF00578">
    <property type="entry name" value="AhpC-TSA"/>
    <property type="match status" value="1"/>
</dbReference>
<proteinExistence type="inferred from homology"/>
<keyword evidence="5" id="KW-0560">Oxidoreductase</keyword>
<dbReference type="Gene3D" id="3.40.30.10">
    <property type="entry name" value="Glutaredoxin"/>
    <property type="match status" value="1"/>
</dbReference>
<keyword evidence="7" id="KW-0676">Redox-active center</keyword>
<evidence type="ECO:0000256" key="6">
    <source>
        <dbReference type="ARBA" id="ARBA00023157"/>
    </source>
</evidence>
<evidence type="ECO:0000256" key="11">
    <source>
        <dbReference type="ARBA" id="ARBA00049091"/>
    </source>
</evidence>
<evidence type="ECO:0000256" key="5">
    <source>
        <dbReference type="ARBA" id="ARBA00023002"/>
    </source>
</evidence>
<sequence length="224" mass="22776">MTSSTTTISTTIADEIAEFVPGFTGAIGPELTAVFDGEQSDLRAAGVPAGAATVGTALPAATVLDADGASHDLSALLGTGPAVLVFYRGAWCPFCNITLKHYQQTLAPALDERGVRLIAISPQAPEGTQAAVENGELGFIVVSDPGNALAGALGIVTAPSGAAQEAHTALGFAVKDSNADDTPAIPYPSVLVVDADRRIAFADIKADYTQRTETPEILAAVDAL</sequence>
<keyword evidence="3" id="KW-0575">Peroxidase</keyword>
<evidence type="ECO:0000256" key="9">
    <source>
        <dbReference type="ARBA" id="ARBA00038489"/>
    </source>
</evidence>
<evidence type="ECO:0000256" key="1">
    <source>
        <dbReference type="ARBA" id="ARBA00003330"/>
    </source>
</evidence>
<dbReference type="GO" id="GO:0005737">
    <property type="term" value="C:cytoplasm"/>
    <property type="evidence" value="ECO:0007669"/>
    <property type="project" value="TreeGrafter"/>
</dbReference>
<reference evidence="13" key="1">
    <citation type="submission" date="2022-11" db="EMBL/GenBank/DDBJ databases">
        <title>Description of Microcella daejonensis nov. sp, isolated from riverside soil.</title>
        <authorList>
            <person name="Molina K.M."/>
            <person name="Kim S.B."/>
        </authorList>
    </citation>
    <scope>NUCLEOTIDE SEQUENCE</scope>
    <source>
        <strain evidence="13">MMS21-STM12</strain>
    </source>
</reference>
<accession>A0A9E8S807</accession>